<dbReference type="GO" id="GO:0005737">
    <property type="term" value="C:cytoplasm"/>
    <property type="evidence" value="ECO:0007669"/>
    <property type="project" value="UniProtKB-ARBA"/>
</dbReference>
<proteinExistence type="inferred from homology"/>
<dbReference type="SUPFAM" id="SSF53137">
    <property type="entry name" value="Translational machinery components"/>
    <property type="match status" value="1"/>
</dbReference>
<organism evidence="4">
    <name type="scientific">Astrosyne radiata</name>
    <dbReference type="NCBI Taxonomy" id="1158023"/>
    <lineage>
        <taxon>Eukaryota</taxon>
        <taxon>Sar</taxon>
        <taxon>Stramenopiles</taxon>
        <taxon>Ochrophyta</taxon>
        <taxon>Bacillariophyta</taxon>
        <taxon>Fragilariophyceae</taxon>
        <taxon>Fragilariophycidae</taxon>
        <taxon>Cyclophorales</taxon>
        <taxon>Cyclophoraceae</taxon>
        <taxon>Astrosyne</taxon>
    </lineage>
</organism>
<dbReference type="GO" id="GO:0008097">
    <property type="term" value="F:5S rRNA binding"/>
    <property type="evidence" value="ECO:0007669"/>
    <property type="project" value="TreeGrafter"/>
</dbReference>
<reference evidence="4" key="1">
    <citation type="journal article" date="2018" name="Adv. Bot. Res.">
        <title>Evolution of the Plastid Genomes in Diatoms.</title>
        <authorList>
            <person name="Yu M."/>
            <person name="Ashworth M.P."/>
            <person name="Hajrah N.H."/>
            <person name="Khiyami M.A."/>
            <person name="Sabir M.J."/>
            <person name="Alhebshi A.M."/>
            <person name="Al-Malki A.L."/>
            <person name="Sabir J.S.M."/>
            <person name="Theriot E.C."/>
            <person name="Jansen R.K."/>
        </authorList>
    </citation>
    <scope>NUCLEOTIDE SEQUENCE</scope>
</reference>
<protein>
    <submittedName>
        <fullName evidence="4">Ribosomal protein L18</fullName>
    </submittedName>
</protein>
<evidence type="ECO:0000256" key="1">
    <source>
        <dbReference type="ARBA" id="ARBA00007116"/>
    </source>
</evidence>
<keyword evidence="3" id="KW-0687">Ribonucleoprotein</keyword>
<dbReference type="PANTHER" id="PTHR12899">
    <property type="entry name" value="39S RIBOSOMAL PROTEIN L18, MITOCHONDRIAL"/>
    <property type="match status" value="1"/>
</dbReference>
<dbReference type="PANTHER" id="PTHR12899:SF3">
    <property type="entry name" value="LARGE RIBOSOMAL SUBUNIT PROTEIN UL18M"/>
    <property type="match status" value="1"/>
</dbReference>
<keyword evidence="4" id="KW-0150">Chloroplast</keyword>
<dbReference type="GO" id="GO:0003735">
    <property type="term" value="F:structural constituent of ribosome"/>
    <property type="evidence" value="ECO:0007669"/>
    <property type="project" value="InterPro"/>
</dbReference>
<dbReference type="GeneID" id="36960295"/>
<accession>A0A2U9NTA9</accession>
<gene>
    <name evidence="4" type="primary">rpl18</name>
</gene>
<dbReference type="RefSeq" id="YP_009497651.1">
    <property type="nucleotide sequence ID" value="NC_038008.1"/>
</dbReference>
<dbReference type="Pfam" id="PF00861">
    <property type="entry name" value="Ribosomal_L18p"/>
    <property type="match status" value="1"/>
</dbReference>
<dbReference type="InterPro" id="IPR005484">
    <property type="entry name" value="Ribosomal_uL18_bac/plant/anim"/>
</dbReference>
<dbReference type="EMBL" id="MG755807">
    <property type="protein sequence ID" value="AWT40364.1"/>
    <property type="molecule type" value="Genomic_DNA"/>
</dbReference>
<evidence type="ECO:0000313" key="4">
    <source>
        <dbReference type="EMBL" id="AWT40364.1"/>
    </source>
</evidence>
<name>A0A2U9NTA9_9STRA</name>
<geneLocation type="chloroplast" evidence="4"/>
<keyword evidence="2 4" id="KW-0689">Ribosomal protein</keyword>
<dbReference type="GO" id="GO:1990904">
    <property type="term" value="C:ribonucleoprotein complex"/>
    <property type="evidence" value="ECO:0007669"/>
    <property type="project" value="UniProtKB-KW"/>
</dbReference>
<dbReference type="GO" id="GO:0006412">
    <property type="term" value="P:translation"/>
    <property type="evidence" value="ECO:0007669"/>
    <property type="project" value="InterPro"/>
</dbReference>
<dbReference type="GO" id="GO:0005840">
    <property type="term" value="C:ribosome"/>
    <property type="evidence" value="ECO:0007669"/>
    <property type="project" value="UniProtKB-KW"/>
</dbReference>
<sequence length="138" mass="16179">MMKISLQTLLKIKSKTKKLKTNNYKSLKRRLFTKKNYLKTKVPRLIIRKSHRNIYTQIVSELSSQTIFTISTLNRQIYLNLGFFKRPSCITCYKMGQKLAQQCLKENIQRIVFDRGPYLYHGQVRAVASGARSTGLRF</sequence>
<evidence type="ECO:0000256" key="2">
    <source>
        <dbReference type="ARBA" id="ARBA00022980"/>
    </source>
</evidence>
<keyword evidence="4" id="KW-0934">Plastid</keyword>
<dbReference type="CDD" id="cd00432">
    <property type="entry name" value="Ribosomal_L18_L5e"/>
    <property type="match status" value="1"/>
</dbReference>
<dbReference type="Gene3D" id="3.30.420.100">
    <property type="match status" value="1"/>
</dbReference>
<dbReference type="AlphaFoldDB" id="A0A2U9NTA9"/>
<dbReference type="InterPro" id="IPR057268">
    <property type="entry name" value="Ribosomal_L18"/>
</dbReference>
<comment type="similarity">
    <text evidence="1">Belongs to the universal ribosomal protein uL18 family.</text>
</comment>
<evidence type="ECO:0000256" key="3">
    <source>
        <dbReference type="ARBA" id="ARBA00023274"/>
    </source>
</evidence>